<reference evidence="2" key="1">
    <citation type="submission" date="2025-08" db="UniProtKB">
        <authorList>
            <consortium name="RefSeq"/>
        </authorList>
    </citation>
    <scope>IDENTIFICATION</scope>
    <source>
        <tissue evidence="2">Whole sample</tissue>
    </source>
</reference>
<accession>A0A8B8C8A7</accession>
<sequence length="95" mass="11610">MFSNTFARVQLNSEKLWWYERYTAIHDYQWRVPSPFNVLFIPYRIYNVFKRSCCLKKDIEAATEVVGHKDKKVMNPKEYRRRLQNIIACNIYNKI</sequence>
<dbReference type="RefSeq" id="XP_022311349.1">
    <property type="nucleotide sequence ID" value="XM_022455641.1"/>
</dbReference>
<dbReference type="GeneID" id="111116638"/>
<evidence type="ECO:0000313" key="1">
    <source>
        <dbReference type="Proteomes" id="UP000694844"/>
    </source>
</evidence>
<gene>
    <name evidence="2" type="primary">LOC111116638</name>
</gene>
<protein>
    <submittedName>
        <fullName evidence="2">Transient receptor potential cation channel subfamily M member 8-like</fullName>
    </submittedName>
</protein>
<keyword evidence="1" id="KW-1185">Reference proteome</keyword>
<dbReference type="AlphaFoldDB" id="A0A8B8C8A7"/>
<organism evidence="1 2">
    <name type="scientific">Crassostrea virginica</name>
    <name type="common">Eastern oyster</name>
    <dbReference type="NCBI Taxonomy" id="6565"/>
    <lineage>
        <taxon>Eukaryota</taxon>
        <taxon>Metazoa</taxon>
        <taxon>Spiralia</taxon>
        <taxon>Lophotrochozoa</taxon>
        <taxon>Mollusca</taxon>
        <taxon>Bivalvia</taxon>
        <taxon>Autobranchia</taxon>
        <taxon>Pteriomorphia</taxon>
        <taxon>Ostreida</taxon>
        <taxon>Ostreoidea</taxon>
        <taxon>Ostreidae</taxon>
        <taxon>Crassostrea</taxon>
    </lineage>
</organism>
<dbReference type="Proteomes" id="UP000694844">
    <property type="component" value="Chromosome 10"/>
</dbReference>
<dbReference type="KEGG" id="cvn:111116638"/>
<proteinExistence type="predicted"/>
<evidence type="ECO:0000313" key="2">
    <source>
        <dbReference type="RefSeq" id="XP_022311349.1"/>
    </source>
</evidence>
<name>A0A8B8C8A7_CRAVI</name>